<feature type="domain" description="N-acetyltransferase" evidence="3">
    <location>
        <begin position="1"/>
        <end position="139"/>
    </location>
</feature>
<dbReference type="Gene3D" id="3.40.630.30">
    <property type="match status" value="1"/>
</dbReference>
<dbReference type="AlphaFoldDB" id="A0A3D9KIZ9"/>
<evidence type="ECO:0000256" key="2">
    <source>
        <dbReference type="ARBA" id="ARBA00023315"/>
    </source>
</evidence>
<gene>
    <name evidence="4" type="ORF">DFP98_103366</name>
</gene>
<evidence type="ECO:0000259" key="3">
    <source>
        <dbReference type="PROSITE" id="PS51186"/>
    </source>
</evidence>
<dbReference type="PROSITE" id="PS51186">
    <property type="entry name" value="GNAT"/>
    <property type="match status" value="1"/>
</dbReference>
<accession>A0A3D9KIZ9</accession>
<evidence type="ECO:0000313" key="5">
    <source>
        <dbReference type="Proteomes" id="UP000256977"/>
    </source>
</evidence>
<dbReference type="EMBL" id="QRDZ01000003">
    <property type="protein sequence ID" value="RED86511.1"/>
    <property type="molecule type" value="Genomic_DNA"/>
</dbReference>
<dbReference type="InterPro" id="IPR050832">
    <property type="entry name" value="Bact_Acetyltransf"/>
</dbReference>
<comment type="caution">
    <text evidence="4">The sequence shown here is derived from an EMBL/GenBank/DDBJ whole genome shotgun (WGS) entry which is preliminary data.</text>
</comment>
<proteinExistence type="predicted"/>
<evidence type="ECO:0000256" key="1">
    <source>
        <dbReference type="ARBA" id="ARBA00022679"/>
    </source>
</evidence>
<dbReference type="CDD" id="cd04301">
    <property type="entry name" value="NAT_SF"/>
    <property type="match status" value="1"/>
</dbReference>
<protein>
    <submittedName>
        <fullName evidence="4">Acetyltransferase (GNAT) family protein</fullName>
    </submittedName>
</protein>
<keyword evidence="1 4" id="KW-0808">Transferase</keyword>
<keyword evidence="5" id="KW-1185">Reference proteome</keyword>
<dbReference type="InterPro" id="IPR016181">
    <property type="entry name" value="Acyl_CoA_acyltransferase"/>
</dbReference>
<dbReference type="PANTHER" id="PTHR43877">
    <property type="entry name" value="AMINOALKYLPHOSPHONATE N-ACETYLTRANSFERASE-RELATED-RELATED"/>
    <property type="match status" value="1"/>
</dbReference>
<name>A0A3D9KIZ9_9BACL</name>
<reference evidence="4 5" key="1">
    <citation type="submission" date="2018-07" db="EMBL/GenBank/DDBJ databases">
        <title>Genomic Encyclopedia of Type Strains, Phase III (KMG-III): the genomes of soil and plant-associated and newly described type strains.</title>
        <authorList>
            <person name="Whitman W."/>
        </authorList>
    </citation>
    <scope>NUCLEOTIDE SEQUENCE [LARGE SCALE GENOMIC DNA]</scope>
    <source>
        <strain evidence="4 5">CECT 7287</strain>
    </source>
</reference>
<sequence>MPITIRFGDINDLKDVSNGDQHVPAHILLWKLQNQEIIIATDKADLVGYLRLEYLWSKYPYIGLIIVRPDYRGNGLGKGLLEFAQAHLRKKGMKKIYSSSQANESDPQKWHRKMGFQECGIINGINDGDIGELFFAKEI</sequence>
<dbReference type="SUPFAM" id="SSF55729">
    <property type="entry name" value="Acyl-CoA N-acyltransferases (Nat)"/>
    <property type="match status" value="1"/>
</dbReference>
<dbReference type="Pfam" id="PF00583">
    <property type="entry name" value="Acetyltransf_1"/>
    <property type="match status" value="1"/>
</dbReference>
<dbReference type="RefSeq" id="WP_181917504.1">
    <property type="nucleotide sequence ID" value="NZ_QRDZ01000003.1"/>
</dbReference>
<evidence type="ECO:0000313" key="4">
    <source>
        <dbReference type="EMBL" id="RED86511.1"/>
    </source>
</evidence>
<dbReference type="Proteomes" id="UP000256977">
    <property type="component" value="Unassembled WGS sequence"/>
</dbReference>
<organism evidence="4 5">
    <name type="scientific">Cohnella phaseoli</name>
    <dbReference type="NCBI Taxonomy" id="456490"/>
    <lineage>
        <taxon>Bacteria</taxon>
        <taxon>Bacillati</taxon>
        <taxon>Bacillota</taxon>
        <taxon>Bacilli</taxon>
        <taxon>Bacillales</taxon>
        <taxon>Paenibacillaceae</taxon>
        <taxon>Cohnella</taxon>
    </lineage>
</organism>
<dbReference type="InterPro" id="IPR000182">
    <property type="entry name" value="GNAT_dom"/>
</dbReference>
<dbReference type="GO" id="GO:0016747">
    <property type="term" value="F:acyltransferase activity, transferring groups other than amino-acyl groups"/>
    <property type="evidence" value="ECO:0007669"/>
    <property type="project" value="InterPro"/>
</dbReference>
<keyword evidence="2" id="KW-0012">Acyltransferase</keyword>